<accession>A0ACC2PDQ8</accession>
<organism evidence="1 2">
    <name type="scientific">Eretmocerus hayati</name>
    <dbReference type="NCBI Taxonomy" id="131215"/>
    <lineage>
        <taxon>Eukaryota</taxon>
        <taxon>Metazoa</taxon>
        <taxon>Ecdysozoa</taxon>
        <taxon>Arthropoda</taxon>
        <taxon>Hexapoda</taxon>
        <taxon>Insecta</taxon>
        <taxon>Pterygota</taxon>
        <taxon>Neoptera</taxon>
        <taxon>Endopterygota</taxon>
        <taxon>Hymenoptera</taxon>
        <taxon>Apocrita</taxon>
        <taxon>Proctotrupomorpha</taxon>
        <taxon>Chalcidoidea</taxon>
        <taxon>Aphelinidae</taxon>
        <taxon>Aphelininae</taxon>
        <taxon>Eretmocerus</taxon>
    </lineage>
</organism>
<name>A0ACC2PDQ8_9HYME</name>
<dbReference type="EMBL" id="CM056741">
    <property type="protein sequence ID" value="KAJ8681700.1"/>
    <property type="molecule type" value="Genomic_DNA"/>
</dbReference>
<keyword evidence="2" id="KW-1185">Reference proteome</keyword>
<dbReference type="Proteomes" id="UP001239111">
    <property type="component" value="Chromosome 1"/>
</dbReference>
<reference evidence="1" key="1">
    <citation type="submission" date="2023-04" db="EMBL/GenBank/DDBJ databases">
        <title>A chromosome-level genome assembly of the parasitoid wasp Eretmocerus hayati.</title>
        <authorList>
            <person name="Zhong Y."/>
            <person name="Liu S."/>
            <person name="Liu Y."/>
        </authorList>
    </citation>
    <scope>NUCLEOTIDE SEQUENCE</scope>
    <source>
        <strain evidence="1">ZJU_SS_LIU_2023</strain>
    </source>
</reference>
<proteinExistence type="predicted"/>
<comment type="caution">
    <text evidence="1">The sequence shown here is derived from an EMBL/GenBank/DDBJ whole genome shotgun (WGS) entry which is preliminary data.</text>
</comment>
<evidence type="ECO:0000313" key="1">
    <source>
        <dbReference type="EMBL" id="KAJ8681700.1"/>
    </source>
</evidence>
<sequence length="276" mass="30398">MSHLPVFTFVIIYMRFYTFNRVINAEPLHGDNVRDAMKKEFPFVALIKVKIGTKDEYKYCSGTLISRRHVLTAAQCLPTKNGVFDTINVQIGFPNVLESKWYNSSKWTTQNDWSAMRGKRPEYEKDDIAVITLNKDVSASLGVKPPVISEQPKGHSCLWSVRLVGWALTSSSPPETTLTTTAVKIVSKDKCELVIAGSKGRKYPSKTDLFCTFAQPDLILMDADIGGPVLCGNRILGVSVGKKHVSLPDLGGPTSVSIHASIDNHGGFIREVAKLA</sequence>
<evidence type="ECO:0000313" key="2">
    <source>
        <dbReference type="Proteomes" id="UP001239111"/>
    </source>
</evidence>
<protein>
    <submittedName>
        <fullName evidence="1">Uncharacterized protein</fullName>
    </submittedName>
</protein>
<gene>
    <name evidence="1" type="ORF">QAD02_017492</name>
</gene>